<keyword evidence="6 16" id="KW-0812">Transmembrane</keyword>
<keyword evidence="7" id="KW-0479">Metal-binding</keyword>
<dbReference type="InterPro" id="IPR044600">
    <property type="entry name" value="ATL1/ATL16-like"/>
</dbReference>
<evidence type="ECO:0000256" key="2">
    <source>
        <dbReference type="ARBA" id="ARBA00004167"/>
    </source>
</evidence>
<sequence>MSTPSSPPNTHKPTSNPMTGLIRSILSNDGDIMLAAIISLLLVILFVLLLHIYAKWFLVQARQRSRSSSGSIPHVLSSRLHHFHTFTVDTIFAGSPMKGLESSVISSIPQFVFKSDEQKHGLECVICLSVFEDEETGRKLPKCGHAFHVECIDMWLHCHSNCPLCRALVFDNKLDYVNSLANERRGELSEATSSELNVGNEIEDSALEIVVEVPNSENDSVSEPSSSSSVSSQASSLGGSLKRMLSRNRSERKSSSIN</sequence>
<feature type="compositionally biased region" description="Basic and acidic residues" evidence="15">
    <location>
        <begin position="248"/>
        <end position="258"/>
    </location>
</feature>
<dbReference type="PANTHER" id="PTHR46913:SF1">
    <property type="entry name" value="RING-H2 FINGER PROTEIN ATL16"/>
    <property type="match status" value="1"/>
</dbReference>
<comment type="caution">
    <text evidence="18">The sequence shown here is derived from an EMBL/GenBank/DDBJ whole genome shotgun (WGS) entry which is preliminary data.</text>
</comment>
<evidence type="ECO:0000256" key="4">
    <source>
        <dbReference type="ARBA" id="ARBA00012483"/>
    </source>
</evidence>
<comment type="pathway">
    <text evidence="3">Protein modification; protein ubiquitination.</text>
</comment>
<evidence type="ECO:0000256" key="6">
    <source>
        <dbReference type="ARBA" id="ARBA00022692"/>
    </source>
</evidence>
<evidence type="ECO:0000313" key="18">
    <source>
        <dbReference type="EMBL" id="CAK9164180.1"/>
    </source>
</evidence>
<keyword evidence="9" id="KW-0833">Ubl conjugation pathway</keyword>
<keyword evidence="12 16" id="KW-0472">Membrane</keyword>
<evidence type="ECO:0000256" key="9">
    <source>
        <dbReference type="ARBA" id="ARBA00022786"/>
    </source>
</evidence>
<evidence type="ECO:0000313" key="19">
    <source>
        <dbReference type="Proteomes" id="UP001642360"/>
    </source>
</evidence>
<dbReference type="Pfam" id="PF13639">
    <property type="entry name" value="zf-RING_2"/>
    <property type="match status" value="1"/>
</dbReference>
<evidence type="ECO:0000256" key="1">
    <source>
        <dbReference type="ARBA" id="ARBA00000900"/>
    </source>
</evidence>
<keyword evidence="8 14" id="KW-0863">Zinc-finger</keyword>
<dbReference type="SMART" id="SM00184">
    <property type="entry name" value="RING"/>
    <property type="match status" value="1"/>
</dbReference>
<dbReference type="GO" id="GO:0061630">
    <property type="term" value="F:ubiquitin protein ligase activity"/>
    <property type="evidence" value="ECO:0007669"/>
    <property type="project" value="UniProtKB-EC"/>
</dbReference>
<evidence type="ECO:0000256" key="13">
    <source>
        <dbReference type="ARBA" id="ARBA00024209"/>
    </source>
</evidence>
<evidence type="ECO:0000256" key="16">
    <source>
        <dbReference type="SAM" id="Phobius"/>
    </source>
</evidence>
<dbReference type="AlphaFoldDB" id="A0ABC8T443"/>
<comment type="catalytic activity">
    <reaction evidence="1">
        <text>S-ubiquitinyl-[E2 ubiquitin-conjugating enzyme]-L-cysteine + [acceptor protein]-L-lysine = [E2 ubiquitin-conjugating enzyme]-L-cysteine + N(6)-ubiquitinyl-[acceptor protein]-L-lysine.</text>
        <dbReference type="EC" id="2.3.2.27"/>
    </reaction>
</comment>
<comment type="similarity">
    <text evidence="13">Belongs to the RING-type zinc finger family. ATL subfamily.</text>
</comment>
<evidence type="ECO:0000259" key="17">
    <source>
        <dbReference type="PROSITE" id="PS50089"/>
    </source>
</evidence>
<accession>A0ABC8T443</accession>
<reference evidence="18 19" key="1">
    <citation type="submission" date="2024-02" db="EMBL/GenBank/DDBJ databases">
        <authorList>
            <person name="Vignale AGUSTIN F."/>
            <person name="Sosa J E."/>
            <person name="Modenutti C."/>
        </authorList>
    </citation>
    <scope>NUCLEOTIDE SEQUENCE [LARGE SCALE GENOMIC DNA]</scope>
</reference>
<evidence type="ECO:0000256" key="7">
    <source>
        <dbReference type="ARBA" id="ARBA00022723"/>
    </source>
</evidence>
<dbReference type="SUPFAM" id="SSF57850">
    <property type="entry name" value="RING/U-box"/>
    <property type="match status" value="1"/>
</dbReference>
<protein>
    <recommendedName>
        <fullName evidence="4">RING-type E3 ubiquitin transferase</fullName>
        <ecNumber evidence="4">2.3.2.27</ecNumber>
    </recommendedName>
</protein>
<feature type="domain" description="RING-type" evidence="17">
    <location>
        <begin position="124"/>
        <end position="166"/>
    </location>
</feature>
<keyword evidence="10" id="KW-0862">Zinc</keyword>
<evidence type="ECO:0000256" key="3">
    <source>
        <dbReference type="ARBA" id="ARBA00004906"/>
    </source>
</evidence>
<dbReference type="GO" id="GO:0016020">
    <property type="term" value="C:membrane"/>
    <property type="evidence" value="ECO:0007669"/>
    <property type="project" value="UniProtKB-SubCell"/>
</dbReference>
<keyword evidence="11 16" id="KW-1133">Transmembrane helix</keyword>
<evidence type="ECO:0000256" key="14">
    <source>
        <dbReference type="PROSITE-ProRule" id="PRU00175"/>
    </source>
</evidence>
<dbReference type="Proteomes" id="UP001642360">
    <property type="component" value="Unassembled WGS sequence"/>
</dbReference>
<feature type="compositionally biased region" description="Low complexity" evidence="15">
    <location>
        <begin position="214"/>
        <end position="241"/>
    </location>
</feature>
<dbReference type="PANTHER" id="PTHR46913">
    <property type="entry name" value="RING-H2 FINGER PROTEIN ATL16"/>
    <property type="match status" value="1"/>
</dbReference>
<dbReference type="InterPro" id="IPR013083">
    <property type="entry name" value="Znf_RING/FYVE/PHD"/>
</dbReference>
<comment type="subcellular location">
    <subcellularLocation>
        <location evidence="2">Membrane</location>
        <topology evidence="2">Single-pass membrane protein</topology>
    </subcellularLocation>
</comment>
<dbReference type="CDD" id="cd16461">
    <property type="entry name" value="RING-H2_EL5-like"/>
    <property type="match status" value="1"/>
</dbReference>
<dbReference type="EC" id="2.3.2.27" evidence="4"/>
<keyword evidence="19" id="KW-1185">Reference proteome</keyword>
<gene>
    <name evidence="18" type="ORF">ILEXP_LOCUS33275</name>
</gene>
<evidence type="ECO:0000256" key="12">
    <source>
        <dbReference type="ARBA" id="ARBA00023136"/>
    </source>
</evidence>
<proteinExistence type="inferred from homology"/>
<evidence type="ECO:0000256" key="8">
    <source>
        <dbReference type="ARBA" id="ARBA00022771"/>
    </source>
</evidence>
<dbReference type="Gene3D" id="3.30.40.10">
    <property type="entry name" value="Zinc/RING finger domain, C3HC4 (zinc finger)"/>
    <property type="match status" value="1"/>
</dbReference>
<evidence type="ECO:0000256" key="15">
    <source>
        <dbReference type="SAM" id="MobiDB-lite"/>
    </source>
</evidence>
<dbReference type="InterPro" id="IPR001841">
    <property type="entry name" value="Znf_RING"/>
</dbReference>
<feature type="region of interest" description="Disordered" evidence="15">
    <location>
        <begin position="213"/>
        <end position="258"/>
    </location>
</feature>
<evidence type="ECO:0000256" key="5">
    <source>
        <dbReference type="ARBA" id="ARBA00022679"/>
    </source>
</evidence>
<feature type="transmembrane region" description="Helical" evidence="16">
    <location>
        <begin position="32"/>
        <end position="54"/>
    </location>
</feature>
<evidence type="ECO:0000256" key="10">
    <source>
        <dbReference type="ARBA" id="ARBA00022833"/>
    </source>
</evidence>
<dbReference type="EMBL" id="CAUOFW020004169">
    <property type="protein sequence ID" value="CAK9164180.1"/>
    <property type="molecule type" value="Genomic_DNA"/>
</dbReference>
<dbReference type="GO" id="GO:0008270">
    <property type="term" value="F:zinc ion binding"/>
    <property type="evidence" value="ECO:0007669"/>
    <property type="project" value="UniProtKB-KW"/>
</dbReference>
<keyword evidence="5" id="KW-0808">Transferase</keyword>
<evidence type="ECO:0000256" key="11">
    <source>
        <dbReference type="ARBA" id="ARBA00022989"/>
    </source>
</evidence>
<name>A0ABC8T443_9AQUA</name>
<dbReference type="PROSITE" id="PS50089">
    <property type="entry name" value="ZF_RING_2"/>
    <property type="match status" value="1"/>
</dbReference>
<organism evidence="18 19">
    <name type="scientific">Ilex paraguariensis</name>
    <name type="common">yerba mate</name>
    <dbReference type="NCBI Taxonomy" id="185542"/>
    <lineage>
        <taxon>Eukaryota</taxon>
        <taxon>Viridiplantae</taxon>
        <taxon>Streptophyta</taxon>
        <taxon>Embryophyta</taxon>
        <taxon>Tracheophyta</taxon>
        <taxon>Spermatophyta</taxon>
        <taxon>Magnoliopsida</taxon>
        <taxon>eudicotyledons</taxon>
        <taxon>Gunneridae</taxon>
        <taxon>Pentapetalae</taxon>
        <taxon>asterids</taxon>
        <taxon>campanulids</taxon>
        <taxon>Aquifoliales</taxon>
        <taxon>Aquifoliaceae</taxon>
        <taxon>Ilex</taxon>
    </lineage>
</organism>